<dbReference type="InterPro" id="IPR001647">
    <property type="entry name" value="HTH_TetR"/>
</dbReference>
<evidence type="ECO:0000313" key="7">
    <source>
        <dbReference type="Proteomes" id="UP000054314"/>
    </source>
</evidence>
<evidence type="ECO:0000256" key="3">
    <source>
        <dbReference type="ARBA" id="ARBA00023163"/>
    </source>
</evidence>
<evidence type="ECO:0000256" key="4">
    <source>
        <dbReference type="PROSITE-ProRule" id="PRU00335"/>
    </source>
</evidence>
<dbReference type="SUPFAM" id="SSF46689">
    <property type="entry name" value="Homeodomain-like"/>
    <property type="match status" value="1"/>
</dbReference>
<keyword evidence="3" id="KW-0804">Transcription</keyword>
<evidence type="ECO:0000256" key="2">
    <source>
        <dbReference type="ARBA" id="ARBA00023125"/>
    </source>
</evidence>
<dbReference type="PRINTS" id="PR00455">
    <property type="entry name" value="HTHTETR"/>
</dbReference>
<feature type="domain" description="HTH tetR-type" evidence="5">
    <location>
        <begin position="10"/>
        <end position="70"/>
    </location>
</feature>
<dbReference type="GO" id="GO:0000976">
    <property type="term" value="F:transcription cis-regulatory region binding"/>
    <property type="evidence" value="ECO:0007669"/>
    <property type="project" value="TreeGrafter"/>
</dbReference>
<keyword evidence="2 4" id="KW-0238">DNA-binding</keyword>
<comment type="caution">
    <text evidence="6">The sequence shown here is derived from an EMBL/GenBank/DDBJ whole genome shotgun (WGS) entry which is preliminary data.</text>
</comment>
<dbReference type="OrthoDB" id="9805134at2"/>
<dbReference type="GO" id="GO:0003700">
    <property type="term" value="F:DNA-binding transcription factor activity"/>
    <property type="evidence" value="ECO:0007669"/>
    <property type="project" value="TreeGrafter"/>
</dbReference>
<organism evidence="6 7">
    <name type="scientific">Cellulomonas bogoriensis 69B4 = DSM 16987</name>
    <dbReference type="NCBI Taxonomy" id="1386082"/>
    <lineage>
        <taxon>Bacteria</taxon>
        <taxon>Bacillati</taxon>
        <taxon>Actinomycetota</taxon>
        <taxon>Actinomycetes</taxon>
        <taxon>Micrococcales</taxon>
        <taxon>Cellulomonadaceae</taxon>
        <taxon>Cellulomonas</taxon>
    </lineage>
</organism>
<sequence length="214" mass="22303">PRATGAPPSADTAADVLDAAAALFCTEGYGSTSTRAIAERAGVRQASIYHHFATKADILHALLLTTVRPSLAVADALAARTEPAAVRLWVLCHRDVTLLSAGPHNLGALYLLPEVSGEAFAEFRGLHRSLHARYQELITDHGGPVGDPPALTGLVLGLVESVILRRRYGATWEPVPDLAPCVADAALRVLGLSEADVASARAGAEPLLADVATP</sequence>
<dbReference type="EMBL" id="AXCZ01000116">
    <property type="protein sequence ID" value="KGM11394.1"/>
    <property type="molecule type" value="Genomic_DNA"/>
</dbReference>
<evidence type="ECO:0000256" key="1">
    <source>
        <dbReference type="ARBA" id="ARBA00023015"/>
    </source>
</evidence>
<dbReference type="PANTHER" id="PTHR30055:SF234">
    <property type="entry name" value="HTH-TYPE TRANSCRIPTIONAL REGULATOR BETI"/>
    <property type="match status" value="1"/>
</dbReference>
<dbReference type="Pfam" id="PF00440">
    <property type="entry name" value="TetR_N"/>
    <property type="match status" value="1"/>
</dbReference>
<dbReference type="AlphaFoldDB" id="A0A0A0BW57"/>
<keyword evidence="1" id="KW-0805">Transcription regulation</keyword>
<dbReference type="PROSITE" id="PS50977">
    <property type="entry name" value="HTH_TETR_2"/>
    <property type="match status" value="1"/>
</dbReference>
<dbReference type="InterPro" id="IPR009057">
    <property type="entry name" value="Homeodomain-like_sf"/>
</dbReference>
<dbReference type="RefSeq" id="WP_052105391.1">
    <property type="nucleotide sequence ID" value="NZ_AXCZ01000116.1"/>
</dbReference>
<keyword evidence="7" id="KW-1185">Reference proteome</keyword>
<name>A0A0A0BW57_9CELL</name>
<protein>
    <submittedName>
        <fullName evidence="6">TetR family transcriptional regulator</fullName>
    </submittedName>
</protein>
<gene>
    <name evidence="6" type="ORF">N869_03115</name>
</gene>
<feature type="non-terminal residue" evidence="6">
    <location>
        <position position="1"/>
    </location>
</feature>
<dbReference type="InterPro" id="IPR050109">
    <property type="entry name" value="HTH-type_TetR-like_transc_reg"/>
</dbReference>
<accession>A0A0A0BW57</accession>
<evidence type="ECO:0000259" key="5">
    <source>
        <dbReference type="PROSITE" id="PS50977"/>
    </source>
</evidence>
<reference evidence="6 7" key="1">
    <citation type="submission" date="2013-08" db="EMBL/GenBank/DDBJ databases">
        <title>Genome sequencing of Cellulomonas bogoriensis 69B4.</title>
        <authorList>
            <person name="Chen F."/>
            <person name="Li Y."/>
            <person name="Wang G."/>
        </authorList>
    </citation>
    <scope>NUCLEOTIDE SEQUENCE [LARGE SCALE GENOMIC DNA]</scope>
    <source>
        <strain evidence="6 7">69B4</strain>
    </source>
</reference>
<dbReference type="Proteomes" id="UP000054314">
    <property type="component" value="Unassembled WGS sequence"/>
</dbReference>
<dbReference type="PANTHER" id="PTHR30055">
    <property type="entry name" value="HTH-TYPE TRANSCRIPTIONAL REGULATOR RUTR"/>
    <property type="match status" value="1"/>
</dbReference>
<feature type="DNA-binding region" description="H-T-H motif" evidence="4">
    <location>
        <begin position="33"/>
        <end position="52"/>
    </location>
</feature>
<evidence type="ECO:0000313" key="6">
    <source>
        <dbReference type="EMBL" id="KGM11394.1"/>
    </source>
</evidence>
<proteinExistence type="predicted"/>
<dbReference type="Gene3D" id="1.10.357.10">
    <property type="entry name" value="Tetracycline Repressor, domain 2"/>
    <property type="match status" value="1"/>
</dbReference>